<feature type="non-terminal residue" evidence="1">
    <location>
        <position position="67"/>
    </location>
</feature>
<sequence length="67" mass="7422">KDECSDFQSESMDSKGLAIRNGKIIDEPVPVRLPAICSIETMIDCNIMKKKNINTCDKNTVCSNVDT</sequence>
<proteinExistence type="predicted"/>
<gene>
    <name evidence="1" type="ORF">PENTCL1PPCAC_3381</name>
</gene>
<reference evidence="1" key="1">
    <citation type="submission" date="2023-10" db="EMBL/GenBank/DDBJ databases">
        <title>Genome assembly of Pristionchus species.</title>
        <authorList>
            <person name="Yoshida K."/>
            <person name="Sommer R.J."/>
        </authorList>
    </citation>
    <scope>NUCLEOTIDE SEQUENCE</scope>
    <source>
        <strain evidence="1">RS0144</strain>
    </source>
</reference>
<organism evidence="1 2">
    <name type="scientific">Pristionchus entomophagus</name>
    <dbReference type="NCBI Taxonomy" id="358040"/>
    <lineage>
        <taxon>Eukaryota</taxon>
        <taxon>Metazoa</taxon>
        <taxon>Ecdysozoa</taxon>
        <taxon>Nematoda</taxon>
        <taxon>Chromadorea</taxon>
        <taxon>Rhabditida</taxon>
        <taxon>Rhabditina</taxon>
        <taxon>Diplogasteromorpha</taxon>
        <taxon>Diplogasteroidea</taxon>
        <taxon>Neodiplogasteridae</taxon>
        <taxon>Pristionchus</taxon>
    </lineage>
</organism>
<accession>A0AAV5SCW0</accession>
<dbReference type="EMBL" id="BTSX01000001">
    <property type="protein sequence ID" value="GMS81206.1"/>
    <property type="molecule type" value="Genomic_DNA"/>
</dbReference>
<dbReference type="Proteomes" id="UP001432027">
    <property type="component" value="Unassembled WGS sequence"/>
</dbReference>
<evidence type="ECO:0000313" key="1">
    <source>
        <dbReference type="EMBL" id="GMS81206.1"/>
    </source>
</evidence>
<keyword evidence="2" id="KW-1185">Reference proteome</keyword>
<dbReference type="AlphaFoldDB" id="A0AAV5SCW0"/>
<evidence type="ECO:0000313" key="2">
    <source>
        <dbReference type="Proteomes" id="UP001432027"/>
    </source>
</evidence>
<name>A0AAV5SCW0_9BILA</name>
<comment type="caution">
    <text evidence="1">The sequence shown here is derived from an EMBL/GenBank/DDBJ whole genome shotgun (WGS) entry which is preliminary data.</text>
</comment>
<feature type="non-terminal residue" evidence="1">
    <location>
        <position position="1"/>
    </location>
</feature>
<protein>
    <submittedName>
        <fullName evidence="1">Uncharacterized protein</fullName>
    </submittedName>
</protein>